<feature type="binding site" evidence="8">
    <location>
        <position position="203"/>
    </location>
    <ligand>
        <name>NAD(+)</name>
        <dbReference type="ChEBI" id="CHEBI:57540"/>
    </ligand>
</feature>
<feature type="binding site" evidence="8">
    <location>
        <begin position="239"/>
        <end position="240"/>
    </location>
    <ligand>
        <name>NAD(+)</name>
        <dbReference type="ChEBI" id="CHEBI:57540"/>
    </ligand>
</feature>
<proteinExistence type="inferred from homology"/>
<dbReference type="InterPro" id="IPR036291">
    <property type="entry name" value="NAD(P)-bd_dom_sf"/>
</dbReference>
<evidence type="ECO:0000256" key="3">
    <source>
        <dbReference type="ARBA" id="ARBA00023002"/>
    </source>
</evidence>
<dbReference type="SUPFAM" id="SSF52283">
    <property type="entry name" value="Formate/glycerate dehydrogenase catalytic domain-like"/>
    <property type="match status" value="1"/>
</dbReference>
<feature type="binding site" evidence="8">
    <location>
        <position position="198"/>
    </location>
    <ligand>
        <name>NAD(+)</name>
        <dbReference type="ChEBI" id="CHEBI:57540"/>
    </ligand>
</feature>
<dbReference type="SUPFAM" id="SSF51735">
    <property type="entry name" value="NAD(P)-binding Rossmann-fold domains"/>
    <property type="match status" value="1"/>
</dbReference>
<dbReference type="FunFam" id="3.40.50.720:FF:000049">
    <property type="entry name" value="Alanine dehydrogenase"/>
    <property type="match status" value="1"/>
</dbReference>
<dbReference type="Pfam" id="PF01262">
    <property type="entry name" value="AlaDh_PNT_C"/>
    <property type="match status" value="1"/>
</dbReference>
<sequence>MRVGVPSEIKVHEYRVGLTPGAVREYVARGHQVVVQSGAGAGIMATDDAYRAAGAEIAATAAEIFAGCEMIVKVKEPQPSEWVQLRPDQLLFTYLHLAPDPEQAKGLIASGCTAIAYETVTDDKGTLPLLAPMSEVAGRLAIEAAGEAMRRSEGGAGILLGGVPGVAAGRVCVIGGGVVGTHAARMAVGLGAEVTIVDRSIPRLRELDELFQGRVRTRYSTLETIDHEISIADAVIGAVLIPGASAPKLVTRAMLKHMKPGSVLVDVAIDQGGCFETSKPTTHAEPTYVVDGIIHYCVANMPGAVPQTSAAALNNATLPYGLALAEKGVGALHSLSETGRGLLAGLNVHKGKVTSKAVADSLDLDFVAPETALAA</sequence>
<dbReference type="OrthoDB" id="9804592at2"/>
<dbReference type="GO" id="GO:0000166">
    <property type="term" value="F:nucleotide binding"/>
    <property type="evidence" value="ECO:0007669"/>
    <property type="project" value="UniProtKB-KW"/>
</dbReference>
<dbReference type="PROSITE" id="PS00837">
    <property type="entry name" value="ALADH_PNT_2"/>
    <property type="match status" value="1"/>
</dbReference>
<evidence type="ECO:0000313" key="11">
    <source>
        <dbReference type="EMBL" id="TSB04809.1"/>
    </source>
</evidence>
<feature type="binding site" evidence="8">
    <location>
        <begin position="298"/>
        <end position="301"/>
    </location>
    <ligand>
        <name>NAD(+)</name>
        <dbReference type="ChEBI" id="CHEBI:57540"/>
    </ligand>
</feature>
<evidence type="ECO:0000256" key="1">
    <source>
        <dbReference type="ARBA" id="ARBA00005689"/>
    </source>
</evidence>
<dbReference type="Pfam" id="PF05222">
    <property type="entry name" value="AlaDh_PNT_N"/>
    <property type="match status" value="1"/>
</dbReference>
<dbReference type="PANTHER" id="PTHR42795:SF1">
    <property type="entry name" value="ALANINE DEHYDROGENASE"/>
    <property type="match status" value="1"/>
</dbReference>
<dbReference type="EC" id="1.4.1.1" evidence="2 5"/>
<feature type="binding site" evidence="8">
    <location>
        <begin position="267"/>
        <end position="270"/>
    </location>
    <ligand>
        <name>NAD(+)</name>
        <dbReference type="ChEBI" id="CHEBI:57540"/>
    </ligand>
</feature>
<dbReference type="PRINTS" id="PR00411">
    <property type="entry name" value="PNDRDTASEI"/>
</dbReference>
<evidence type="ECO:0000313" key="12">
    <source>
        <dbReference type="Proteomes" id="UP000320160"/>
    </source>
</evidence>
<feature type="binding site" evidence="8">
    <location>
        <position position="134"/>
    </location>
    <ligand>
        <name>NAD(+)</name>
        <dbReference type="ChEBI" id="CHEBI:57540"/>
    </ligand>
</feature>
<dbReference type="PANTHER" id="PTHR42795">
    <property type="entry name" value="ALANINE DEHYDROGENASE"/>
    <property type="match status" value="1"/>
</dbReference>
<dbReference type="InterPro" id="IPR008141">
    <property type="entry name" value="Ala_DH"/>
</dbReference>
<evidence type="ECO:0000256" key="2">
    <source>
        <dbReference type="ARBA" id="ARBA00012897"/>
    </source>
</evidence>
<protein>
    <recommendedName>
        <fullName evidence="2 5">Alanine dehydrogenase</fullName>
        <ecNumber evidence="2 5">1.4.1.1</ecNumber>
    </recommendedName>
</protein>
<dbReference type="GO" id="GO:0005886">
    <property type="term" value="C:plasma membrane"/>
    <property type="evidence" value="ECO:0007669"/>
    <property type="project" value="TreeGrafter"/>
</dbReference>
<keyword evidence="3 5" id="KW-0560">Oxidoreductase</keyword>
<feature type="active site" description="Proton donor/acceptor" evidence="6">
    <location>
        <position position="96"/>
    </location>
</feature>
<organism evidence="11 12">
    <name type="scientific">Sphingorhabdus contaminans</name>
    <dbReference type="NCBI Taxonomy" id="1343899"/>
    <lineage>
        <taxon>Bacteria</taxon>
        <taxon>Pseudomonadati</taxon>
        <taxon>Pseudomonadota</taxon>
        <taxon>Alphaproteobacteria</taxon>
        <taxon>Sphingomonadales</taxon>
        <taxon>Sphingomonadaceae</taxon>
        <taxon>Sphingorhabdus</taxon>
    </lineage>
</organism>
<evidence type="ECO:0000256" key="7">
    <source>
        <dbReference type="PIRSR" id="PIRSR000183-2"/>
    </source>
</evidence>
<dbReference type="NCBIfam" id="TIGR00518">
    <property type="entry name" value="alaDH"/>
    <property type="match status" value="1"/>
</dbReference>
<accession>A0A553WJC9</accession>
<evidence type="ECO:0000259" key="9">
    <source>
        <dbReference type="SMART" id="SM01002"/>
    </source>
</evidence>
<keyword evidence="12" id="KW-1185">Reference proteome</keyword>
<dbReference type="PIRSF" id="PIRSF000183">
    <property type="entry name" value="Alanine_dh"/>
    <property type="match status" value="1"/>
</dbReference>
<dbReference type="GO" id="GO:0042853">
    <property type="term" value="P:L-alanine catabolic process"/>
    <property type="evidence" value="ECO:0007669"/>
    <property type="project" value="InterPro"/>
</dbReference>
<comment type="catalytic activity">
    <reaction evidence="5">
        <text>L-alanine + NAD(+) + H2O = pyruvate + NH4(+) + NADH + H(+)</text>
        <dbReference type="Rhea" id="RHEA:18405"/>
        <dbReference type="ChEBI" id="CHEBI:15361"/>
        <dbReference type="ChEBI" id="CHEBI:15377"/>
        <dbReference type="ChEBI" id="CHEBI:15378"/>
        <dbReference type="ChEBI" id="CHEBI:28938"/>
        <dbReference type="ChEBI" id="CHEBI:57540"/>
        <dbReference type="ChEBI" id="CHEBI:57945"/>
        <dbReference type="ChEBI" id="CHEBI:57972"/>
        <dbReference type="EC" id="1.4.1.1"/>
    </reaction>
</comment>
<dbReference type="SMART" id="SM01002">
    <property type="entry name" value="AlaDh_PNT_C"/>
    <property type="match status" value="1"/>
</dbReference>
<evidence type="ECO:0000256" key="6">
    <source>
        <dbReference type="PIRSR" id="PIRSR000183-1"/>
    </source>
</evidence>
<dbReference type="InterPro" id="IPR007886">
    <property type="entry name" value="AlaDH/PNT_N"/>
</dbReference>
<name>A0A553WJC9_9SPHN</name>
<evidence type="ECO:0000256" key="4">
    <source>
        <dbReference type="ARBA" id="ARBA00023027"/>
    </source>
</evidence>
<dbReference type="Proteomes" id="UP000320160">
    <property type="component" value="Unassembled WGS sequence"/>
</dbReference>
<feature type="binding site" evidence="7">
    <location>
        <position position="15"/>
    </location>
    <ligand>
        <name>substrate</name>
    </ligand>
</feature>
<gene>
    <name evidence="11" type="primary">ald</name>
    <name evidence="11" type="ORF">FOM92_05235</name>
</gene>
<evidence type="ECO:0000256" key="5">
    <source>
        <dbReference type="PIRNR" id="PIRNR000183"/>
    </source>
</evidence>
<dbReference type="Gene3D" id="3.40.50.720">
    <property type="entry name" value="NAD(P)-binding Rossmann-like Domain"/>
    <property type="match status" value="2"/>
</dbReference>
<dbReference type="CDD" id="cd05305">
    <property type="entry name" value="L-AlaDH"/>
    <property type="match status" value="1"/>
</dbReference>
<evidence type="ECO:0000256" key="8">
    <source>
        <dbReference type="PIRSR" id="PIRSR000183-3"/>
    </source>
</evidence>
<feature type="domain" description="Alanine dehydrogenase/pyridine nucleotide transhydrogenase NAD(H)-binding" evidence="9">
    <location>
        <begin position="149"/>
        <end position="297"/>
    </location>
</feature>
<keyword evidence="8" id="KW-0547">Nucleotide-binding</keyword>
<dbReference type="EMBL" id="VKKU01000001">
    <property type="protein sequence ID" value="TSB04809.1"/>
    <property type="molecule type" value="Genomic_DNA"/>
</dbReference>
<evidence type="ECO:0000259" key="10">
    <source>
        <dbReference type="SMART" id="SM01003"/>
    </source>
</evidence>
<comment type="caution">
    <text evidence="11">The sequence shown here is derived from an EMBL/GenBank/DDBJ whole genome shotgun (WGS) entry which is preliminary data.</text>
</comment>
<reference evidence="11 12" key="1">
    <citation type="submission" date="2019-07" db="EMBL/GenBank/DDBJ databases">
        <authorList>
            <person name="Park M."/>
        </authorList>
    </citation>
    <scope>NUCLEOTIDE SEQUENCE [LARGE SCALE GENOMIC DNA]</scope>
    <source>
        <strain evidence="11 12">KCTC32445</strain>
    </source>
</reference>
<dbReference type="RefSeq" id="WP_143775726.1">
    <property type="nucleotide sequence ID" value="NZ_VKKU01000001.1"/>
</dbReference>
<dbReference type="InterPro" id="IPR007698">
    <property type="entry name" value="AlaDH/PNT_NAD(H)-bd"/>
</dbReference>
<dbReference type="InterPro" id="IPR008143">
    <property type="entry name" value="Ala_DH/PNT_CS2"/>
</dbReference>
<feature type="binding site" evidence="8">
    <location>
        <position position="220"/>
    </location>
    <ligand>
        <name>NAD(+)</name>
        <dbReference type="ChEBI" id="CHEBI:57540"/>
    </ligand>
</feature>
<dbReference type="SMART" id="SM01003">
    <property type="entry name" value="AlaDh_PNT_N"/>
    <property type="match status" value="1"/>
</dbReference>
<feature type="active site" description="Proton donor/acceptor" evidence="6">
    <location>
        <position position="270"/>
    </location>
</feature>
<feature type="domain" description="Alanine dehydrogenase/pyridine nucleotide transhydrogenase N-terminal" evidence="10">
    <location>
        <begin position="4"/>
        <end position="137"/>
    </location>
</feature>
<comment type="similarity">
    <text evidence="1 5">Belongs to the AlaDH/PNT family.</text>
</comment>
<dbReference type="GO" id="GO:0000286">
    <property type="term" value="F:alanine dehydrogenase activity"/>
    <property type="evidence" value="ECO:0007669"/>
    <property type="project" value="UniProtKB-UniRule"/>
</dbReference>
<dbReference type="AlphaFoldDB" id="A0A553WJC9"/>
<keyword evidence="4 5" id="KW-0520">NAD</keyword>
<feature type="binding site" evidence="7">
    <location>
        <position position="75"/>
    </location>
    <ligand>
        <name>substrate</name>
    </ligand>
</feature>